<accession>A0A6C0KIZ4</accession>
<sequence>MARSNTRRRVSKKSKNVRKNKTTKGSKRSSSRKNRSMKKTTRKNKKGGGNYCYDNAGTYYSPCSKCTSHKRVCGKPQKIKHWN</sequence>
<proteinExistence type="predicted"/>
<dbReference type="EMBL" id="MN740878">
    <property type="protein sequence ID" value="QHU16284.1"/>
    <property type="molecule type" value="Genomic_DNA"/>
</dbReference>
<feature type="compositionally biased region" description="Basic residues" evidence="1">
    <location>
        <begin position="1"/>
        <end position="46"/>
    </location>
</feature>
<feature type="region of interest" description="Disordered" evidence="1">
    <location>
        <begin position="1"/>
        <end position="51"/>
    </location>
</feature>
<evidence type="ECO:0000256" key="1">
    <source>
        <dbReference type="SAM" id="MobiDB-lite"/>
    </source>
</evidence>
<evidence type="ECO:0000313" key="2">
    <source>
        <dbReference type="EMBL" id="QHU16284.1"/>
    </source>
</evidence>
<organism evidence="2">
    <name type="scientific">viral metagenome</name>
    <dbReference type="NCBI Taxonomy" id="1070528"/>
    <lineage>
        <taxon>unclassified sequences</taxon>
        <taxon>metagenomes</taxon>
        <taxon>organismal metagenomes</taxon>
    </lineage>
</organism>
<protein>
    <submittedName>
        <fullName evidence="2">Uncharacterized protein</fullName>
    </submittedName>
</protein>
<dbReference type="AlphaFoldDB" id="A0A6C0KIZ4"/>
<name>A0A6C0KIZ4_9ZZZZ</name>
<reference evidence="2" key="1">
    <citation type="journal article" date="2020" name="Nature">
        <title>Giant virus diversity and host interactions through global metagenomics.</title>
        <authorList>
            <person name="Schulz F."/>
            <person name="Roux S."/>
            <person name="Paez-Espino D."/>
            <person name="Jungbluth S."/>
            <person name="Walsh D.A."/>
            <person name="Denef V.J."/>
            <person name="McMahon K.D."/>
            <person name="Konstantinidis K.T."/>
            <person name="Eloe-Fadrosh E.A."/>
            <person name="Kyrpides N.C."/>
            <person name="Woyke T."/>
        </authorList>
    </citation>
    <scope>NUCLEOTIDE SEQUENCE</scope>
    <source>
        <strain evidence="2">GVMAG-S-3300011013-78</strain>
    </source>
</reference>